<keyword evidence="1" id="KW-0472">Membrane</keyword>
<accession>A0ABS5KMI4</accession>
<feature type="transmembrane region" description="Helical" evidence="1">
    <location>
        <begin position="46"/>
        <end position="64"/>
    </location>
</feature>
<reference evidence="2 3" key="1">
    <citation type="submission" date="2020-02" db="EMBL/GenBank/DDBJ databases">
        <title>Acidophilic actinobacteria isolated from forest soil.</title>
        <authorList>
            <person name="Golinska P."/>
        </authorList>
    </citation>
    <scope>NUCLEOTIDE SEQUENCE [LARGE SCALE GENOMIC DNA]</scope>
    <source>
        <strain evidence="2 3">NL8</strain>
    </source>
</reference>
<protein>
    <submittedName>
        <fullName evidence="2">Uncharacterized protein</fullName>
    </submittedName>
</protein>
<dbReference type="Proteomes" id="UP000730482">
    <property type="component" value="Unassembled WGS sequence"/>
</dbReference>
<evidence type="ECO:0000313" key="2">
    <source>
        <dbReference type="EMBL" id="MBS2547226.1"/>
    </source>
</evidence>
<keyword evidence="3" id="KW-1185">Reference proteome</keyword>
<feature type="transmembrane region" description="Helical" evidence="1">
    <location>
        <begin position="20"/>
        <end position="39"/>
    </location>
</feature>
<proteinExistence type="predicted"/>
<dbReference type="RefSeq" id="WP_212008823.1">
    <property type="nucleotide sequence ID" value="NZ_JAAFYZ010000024.1"/>
</dbReference>
<organism evidence="2 3">
    <name type="scientific">Catenulispora pinistramenti</name>
    <dbReference type="NCBI Taxonomy" id="2705254"/>
    <lineage>
        <taxon>Bacteria</taxon>
        <taxon>Bacillati</taxon>
        <taxon>Actinomycetota</taxon>
        <taxon>Actinomycetes</taxon>
        <taxon>Catenulisporales</taxon>
        <taxon>Catenulisporaceae</taxon>
        <taxon>Catenulispora</taxon>
    </lineage>
</organism>
<dbReference type="EMBL" id="JAAFYZ010000024">
    <property type="protein sequence ID" value="MBS2547226.1"/>
    <property type="molecule type" value="Genomic_DNA"/>
</dbReference>
<evidence type="ECO:0000313" key="3">
    <source>
        <dbReference type="Proteomes" id="UP000730482"/>
    </source>
</evidence>
<evidence type="ECO:0000256" key="1">
    <source>
        <dbReference type="SAM" id="Phobius"/>
    </source>
</evidence>
<sequence length="76" mass="8753">MEPFKPLGWLWDRPLGRFLRFGVVWVVGSGALGMALDALQKQHRPLIVAGALSVAWFSGIFLVFDGVRYLMWRRRH</sequence>
<name>A0ABS5KMI4_9ACTN</name>
<keyword evidence="1" id="KW-0812">Transmembrane</keyword>
<gene>
    <name evidence="2" type="ORF">KGQ19_10105</name>
</gene>
<comment type="caution">
    <text evidence="2">The sequence shown here is derived from an EMBL/GenBank/DDBJ whole genome shotgun (WGS) entry which is preliminary data.</text>
</comment>
<keyword evidence="1" id="KW-1133">Transmembrane helix</keyword>